<dbReference type="NCBIfam" id="TIGR03666">
    <property type="entry name" value="Rv2061_F420"/>
    <property type="match status" value="1"/>
</dbReference>
<dbReference type="AlphaFoldDB" id="A0A6G4XG02"/>
<dbReference type="GO" id="GO:0005829">
    <property type="term" value="C:cytosol"/>
    <property type="evidence" value="ECO:0007669"/>
    <property type="project" value="TreeGrafter"/>
</dbReference>
<sequence>MTSDALEALGRSRYISLTTYRKNGTPVSTPVWVVGDGALLYVWTKTDTWKVKRLRNDKRVVVTACDVRGRIAEGAVSAEGTATLLEESEMPKVRRLLSRKYKWQYWMVDYPAMIARLGKRPHTGIAVQVTQA</sequence>
<dbReference type="PANTHER" id="PTHR35176">
    <property type="entry name" value="HEME OXYGENASE HI_0854-RELATED"/>
    <property type="match status" value="1"/>
</dbReference>
<dbReference type="InterPro" id="IPR052019">
    <property type="entry name" value="F420H2_bilvrd_red/Heme_oxyg"/>
</dbReference>
<evidence type="ECO:0000313" key="3">
    <source>
        <dbReference type="EMBL" id="NGO75571.1"/>
    </source>
</evidence>
<dbReference type="Gene3D" id="2.30.110.10">
    <property type="entry name" value="Electron Transport, Fmn-binding Protein, Chain A"/>
    <property type="match status" value="1"/>
</dbReference>
<dbReference type="InterPro" id="IPR019965">
    <property type="entry name" value="PPOX_F420-dep_Rv2061_put"/>
</dbReference>
<reference evidence="3 4" key="1">
    <citation type="submission" date="2020-02" db="EMBL/GenBank/DDBJ databases">
        <title>Whole-genome analyses of novel actinobacteria.</title>
        <authorList>
            <person name="Sahin N."/>
            <person name="Tokatli A."/>
        </authorList>
    </citation>
    <scope>NUCLEOTIDE SEQUENCE [LARGE SCALE GENOMIC DNA]</scope>
    <source>
        <strain evidence="3 4">YC504</strain>
    </source>
</reference>
<keyword evidence="1 3" id="KW-0560">Oxidoreductase</keyword>
<evidence type="ECO:0000313" key="4">
    <source>
        <dbReference type="Proteomes" id="UP000481109"/>
    </source>
</evidence>
<proteinExistence type="predicted"/>
<dbReference type="GO" id="GO:0070967">
    <property type="term" value="F:coenzyme F420 binding"/>
    <property type="evidence" value="ECO:0007669"/>
    <property type="project" value="TreeGrafter"/>
</dbReference>
<evidence type="ECO:0000256" key="1">
    <source>
        <dbReference type="ARBA" id="ARBA00023002"/>
    </source>
</evidence>
<name>A0A6G4XG02_9ACTN</name>
<organism evidence="3 4">
    <name type="scientific">Streptomyces mesophilus</name>
    <dbReference type="NCBI Taxonomy" id="1775132"/>
    <lineage>
        <taxon>Bacteria</taxon>
        <taxon>Bacillati</taxon>
        <taxon>Actinomycetota</taxon>
        <taxon>Actinomycetes</taxon>
        <taxon>Kitasatosporales</taxon>
        <taxon>Streptomycetaceae</taxon>
        <taxon>Streptomyces</taxon>
    </lineage>
</organism>
<dbReference type="Proteomes" id="UP000481109">
    <property type="component" value="Unassembled WGS sequence"/>
</dbReference>
<dbReference type="EC" id="1.-.-.-" evidence="3"/>
<keyword evidence="4" id="KW-1185">Reference proteome</keyword>
<dbReference type="EMBL" id="JAAKZW010000016">
    <property type="protein sequence ID" value="NGO75571.1"/>
    <property type="molecule type" value="Genomic_DNA"/>
</dbReference>
<dbReference type="GO" id="GO:0016627">
    <property type="term" value="F:oxidoreductase activity, acting on the CH-CH group of donors"/>
    <property type="evidence" value="ECO:0007669"/>
    <property type="project" value="TreeGrafter"/>
</dbReference>
<dbReference type="Pfam" id="PF01243">
    <property type="entry name" value="PNPOx_N"/>
    <property type="match status" value="1"/>
</dbReference>
<protein>
    <submittedName>
        <fullName evidence="3">PPOX class F420-dependent oxidoreductase</fullName>
        <ecNumber evidence="3">1.-.-.-</ecNumber>
    </submittedName>
</protein>
<gene>
    <name evidence="3" type="ORF">G6045_07740</name>
</gene>
<accession>A0A6G4XG02</accession>
<dbReference type="SUPFAM" id="SSF50475">
    <property type="entry name" value="FMN-binding split barrel"/>
    <property type="match status" value="1"/>
</dbReference>
<dbReference type="InterPro" id="IPR011576">
    <property type="entry name" value="Pyridox_Oxase_N"/>
</dbReference>
<feature type="domain" description="Pyridoxamine 5'-phosphate oxidase N-terminal" evidence="2">
    <location>
        <begin position="5"/>
        <end position="103"/>
    </location>
</feature>
<dbReference type="InterPro" id="IPR012349">
    <property type="entry name" value="Split_barrel_FMN-bd"/>
</dbReference>
<evidence type="ECO:0000259" key="2">
    <source>
        <dbReference type="Pfam" id="PF01243"/>
    </source>
</evidence>
<dbReference type="PANTHER" id="PTHR35176:SF11">
    <property type="entry name" value="PYRIDOXAMINE 5'-PHOSPHATE OXIDASE FAMILY PROTEIN"/>
    <property type="match status" value="1"/>
</dbReference>
<comment type="caution">
    <text evidence="3">The sequence shown here is derived from an EMBL/GenBank/DDBJ whole genome shotgun (WGS) entry which is preliminary data.</text>
</comment>
<dbReference type="RefSeq" id="WP_165331083.1">
    <property type="nucleotide sequence ID" value="NZ_JAAKZW010000016.1"/>
</dbReference>